<protein>
    <submittedName>
        <fullName evidence="1">Uncharacterized protein</fullName>
    </submittedName>
</protein>
<gene>
    <name evidence="1" type="ORF">g.5721</name>
</gene>
<sequence>LESLEPTFQLEQTLTPLCKNRTLFMRKRAHILRNWREGKFVNERKHPNHVPDYGVIGVNRGKGEVIYKDRYLFYSRYMYTSESDAIEVWDISQNPFLLTSIEIDNDNYRNFFIVGTKLVVLRCTEVDVYEIMVPDKVFPLVYSFKIT</sequence>
<name>A0A1B6LJ42_9HEMI</name>
<evidence type="ECO:0000313" key="1">
    <source>
        <dbReference type="EMBL" id="JAT23668.1"/>
    </source>
</evidence>
<proteinExistence type="predicted"/>
<feature type="non-terminal residue" evidence="1">
    <location>
        <position position="147"/>
    </location>
</feature>
<organism evidence="1">
    <name type="scientific">Graphocephala atropunctata</name>
    <dbReference type="NCBI Taxonomy" id="36148"/>
    <lineage>
        <taxon>Eukaryota</taxon>
        <taxon>Metazoa</taxon>
        <taxon>Ecdysozoa</taxon>
        <taxon>Arthropoda</taxon>
        <taxon>Hexapoda</taxon>
        <taxon>Insecta</taxon>
        <taxon>Pterygota</taxon>
        <taxon>Neoptera</taxon>
        <taxon>Paraneoptera</taxon>
        <taxon>Hemiptera</taxon>
        <taxon>Auchenorrhyncha</taxon>
        <taxon>Membracoidea</taxon>
        <taxon>Cicadellidae</taxon>
        <taxon>Cicadellinae</taxon>
        <taxon>Cicadellini</taxon>
        <taxon>Graphocephala</taxon>
    </lineage>
</organism>
<reference evidence="1" key="1">
    <citation type="submission" date="2015-11" db="EMBL/GenBank/DDBJ databases">
        <title>De novo transcriptome assembly of four potential Pierce s Disease insect vectors from Arizona vineyards.</title>
        <authorList>
            <person name="Tassone E.E."/>
        </authorList>
    </citation>
    <scope>NUCLEOTIDE SEQUENCE</scope>
</reference>
<dbReference type="AlphaFoldDB" id="A0A1B6LJ42"/>
<dbReference type="EMBL" id="GEBQ01016309">
    <property type="protein sequence ID" value="JAT23668.1"/>
    <property type="molecule type" value="Transcribed_RNA"/>
</dbReference>
<accession>A0A1B6LJ42</accession>
<feature type="non-terminal residue" evidence="1">
    <location>
        <position position="1"/>
    </location>
</feature>